<dbReference type="EMBL" id="OU895879">
    <property type="protein sequence ID" value="CAG9807617.1"/>
    <property type="molecule type" value="Genomic_DNA"/>
</dbReference>
<keyword evidence="1" id="KW-0175">Coiled coil</keyword>
<feature type="compositionally biased region" description="Low complexity" evidence="2">
    <location>
        <begin position="33"/>
        <end position="43"/>
    </location>
</feature>
<dbReference type="OrthoDB" id="449487at2759"/>
<evidence type="ECO:0000313" key="4">
    <source>
        <dbReference type="Proteomes" id="UP001153620"/>
    </source>
</evidence>
<feature type="coiled-coil region" evidence="1">
    <location>
        <begin position="279"/>
        <end position="306"/>
    </location>
</feature>
<feature type="region of interest" description="Disordered" evidence="2">
    <location>
        <begin position="27"/>
        <end position="55"/>
    </location>
</feature>
<dbReference type="SUPFAM" id="SSF50156">
    <property type="entry name" value="PDZ domain-like"/>
    <property type="match status" value="1"/>
</dbReference>
<proteinExistence type="predicted"/>
<dbReference type="InterPro" id="IPR036034">
    <property type="entry name" value="PDZ_sf"/>
</dbReference>
<accession>A0A9N9S1V4</accession>
<name>A0A9N9S1V4_9DIPT</name>
<organism evidence="3 4">
    <name type="scientific">Chironomus riparius</name>
    <dbReference type="NCBI Taxonomy" id="315576"/>
    <lineage>
        <taxon>Eukaryota</taxon>
        <taxon>Metazoa</taxon>
        <taxon>Ecdysozoa</taxon>
        <taxon>Arthropoda</taxon>
        <taxon>Hexapoda</taxon>
        <taxon>Insecta</taxon>
        <taxon>Pterygota</taxon>
        <taxon>Neoptera</taxon>
        <taxon>Endopterygota</taxon>
        <taxon>Diptera</taxon>
        <taxon>Nematocera</taxon>
        <taxon>Chironomoidea</taxon>
        <taxon>Chironomidae</taxon>
        <taxon>Chironominae</taxon>
        <taxon>Chironomus</taxon>
    </lineage>
</organism>
<evidence type="ECO:0000313" key="3">
    <source>
        <dbReference type="EMBL" id="CAG9807617.1"/>
    </source>
</evidence>
<reference evidence="3" key="2">
    <citation type="submission" date="2022-10" db="EMBL/GenBank/DDBJ databases">
        <authorList>
            <consortium name="ENA_rothamsted_submissions"/>
            <consortium name="culmorum"/>
            <person name="King R."/>
        </authorList>
    </citation>
    <scope>NUCLEOTIDE SEQUENCE</scope>
</reference>
<keyword evidence="4" id="KW-1185">Reference proteome</keyword>
<evidence type="ECO:0000256" key="1">
    <source>
        <dbReference type="SAM" id="Coils"/>
    </source>
</evidence>
<gene>
    <name evidence="3" type="ORF">CHIRRI_LOCUS10463</name>
</gene>
<evidence type="ECO:0008006" key="5">
    <source>
        <dbReference type="Google" id="ProtNLM"/>
    </source>
</evidence>
<protein>
    <recommendedName>
        <fullName evidence="5">PDZ domain-containing protein</fullName>
    </recommendedName>
</protein>
<dbReference type="AlphaFoldDB" id="A0A9N9S1V4"/>
<dbReference type="Proteomes" id="UP001153620">
    <property type="component" value="Chromosome 3"/>
</dbReference>
<evidence type="ECO:0000256" key="2">
    <source>
        <dbReference type="SAM" id="MobiDB-lite"/>
    </source>
</evidence>
<reference evidence="3" key="1">
    <citation type="submission" date="2022-01" db="EMBL/GenBank/DDBJ databases">
        <authorList>
            <person name="King R."/>
        </authorList>
    </citation>
    <scope>NUCLEOTIDE SEQUENCE</scope>
</reference>
<sequence>MTTMTTLESLEAKMANIEESLCFSLSPRRHKSGSSIKSLSIHSPQKIDTMSRLSSDDHKHLLQNSRTSLDKDPQRISDTHNEKDLKEALTNNAKKVDLLKIDVKNKKSAIKNLKNALHKVTQCISEGTTSDIDLRIRQAELEYALGREELQLLTILEEVKNLQLKLESETYKADSNSLYALLSKGHQFSLHAIQASTGRWNANKKCDSDAFYVDWVLDGEELQRGDRIIEINGKILTGREKDELQKSCANCTRCDMVVIRKKVISANVLSANIANYQQLQKSQADNLRLQHRISYLEEQVKELLDTQKGKTSSTSKTAIIPNGKQSSGTHITNISISSSPSDEDRPVIYQRGSFVTTIVDNRKNGSNENYVSKSIQKSSSTTNVNMHKELSIMNSSSKSIKNLSASLSRISVSTDIHLQKYRKEREKKERDRYDLKYINRGVLKSVNKSTVNTSMNQTDKLYVKQKSSTARSTKSLGYDYDTDNNVNYNYTSEPVCAIKVRPTPPTKPQRLSLQRTKSLQEVSDNILTPLSISIDKNKRAMKRIHKNEIQQQL</sequence>